<sequence length="140" mass="16023">MAETRNDSRGDIRSDARAGARTVIERYWSTAQDRDWSAFGALLAPDVVYEIPQTRERVRGREAYVRFNAEYPGDWRVTVERIVAEERRGVSWTSFTAEGGTETGLSFFTLGDDGLIESVVDFWPEPYEPPAGREHLVERY</sequence>
<reference evidence="3" key="1">
    <citation type="journal article" date="2019" name="Int. J. Syst. Evol. Microbiol.">
        <title>The Global Catalogue of Microorganisms (GCM) 10K type strain sequencing project: providing services to taxonomists for standard genome sequencing and annotation.</title>
        <authorList>
            <consortium name="The Broad Institute Genomics Platform"/>
            <consortium name="The Broad Institute Genome Sequencing Center for Infectious Disease"/>
            <person name="Wu L."/>
            <person name="Ma J."/>
        </authorList>
    </citation>
    <scope>NUCLEOTIDE SEQUENCE [LARGE SCALE GENOMIC DNA]</scope>
    <source>
        <strain evidence="3">JCM 6921</strain>
    </source>
</reference>
<proteinExistence type="predicted"/>
<name>A0ABP5VJ20_9ACTN</name>
<organism evidence="2 3">
    <name type="scientific">Streptomyces glaucosporus</name>
    <dbReference type="NCBI Taxonomy" id="284044"/>
    <lineage>
        <taxon>Bacteria</taxon>
        <taxon>Bacillati</taxon>
        <taxon>Actinomycetota</taxon>
        <taxon>Actinomycetes</taxon>
        <taxon>Kitasatosporales</taxon>
        <taxon>Streptomycetaceae</taxon>
        <taxon>Streptomyces</taxon>
    </lineage>
</organism>
<dbReference type="EMBL" id="BAAATJ010000014">
    <property type="protein sequence ID" value="GAA2402911.1"/>
    <property type="molecule type" value="Genomic_DNA"/>
</dbReference>
<dbReference type="RefSeq" id="WP_425576349.1">
    <property type="nucleotide sequence ID" value="NZ_BAAATJ010000014.1"/>
</dbReference>
<comment type="caution">
    <text evidence="2">The sequence shown here is derived from an EMBL/GenBank/DDBJ whole genome shotgun (WGS) entry which is preliminary data.</text>
</comment>
<dbReference type="Pfam" id="PF12680">
    <property type="entry name" value="SnoaL_2"/>
    <property type="match status" value="1"/>
</dbReference>
<dbReference type="Gene3D" id="3.10.450.50">
    <property type="match status" value="1"/>
</dbReference>
<gene>
    <name evidence="2" type="ORF">GCM10010420_32600</name>
</gene>
<protein>
    <submittedName>
        <fullName evidence="2">Nuclear transport factor 2 family protein</fullName>
    </submittedName>
</protein>
<dbReference type="InterPro" id="IPR032710">
    <property type="entry name" value="NTF2-like_dom_sf"/>
</dbReference>
<dbReference type="InterPro" id="IPR037401">
    <property type="entry name" value="SnoaL-like"/>
</dbReference>
<evidence type="ECO:0000313" key="3">
    <source>
        <dbReference type="Proteomes" id="UP001500058"/>
    </source>
</evidence>
<evidence type="ECO:0000259" key="1">
    <source>
        <dbReference type="Pfam" id="PF12680"/>
    </source>
</evidence>
<dbReference type="Proteomes" id="UP001500058">
    <property type="component" value="Unassembled WGS sequence"/>
</dbReference>
<dbReference type="SUPFAM" id="SSF54427">
    <property type="entry name" value="NTF2-like"/>
    <property type="match status" value="1"/>
</dbReference>
<accession>A0ABP5VJ20</accession>
<feature type="domain" description="SnoaL-like" evidence="1">
    <location>
        <begin position="24"/>
        <end position="117"/>
    </location>
</feature>
<evidence type="ECO:0000313" key="2">
    <source>
        <dbReference type="EMBL" id="GAA2402911.1"/>
    </source>
</evidence>
<keyword evidence="3" id="KW-1185">Reference proteome</keyword>